<protein>
    <submittedName>
        <fullName evidence="2">Uncharacterized protein</fullName>
    </submittedName>
</protein>
<name>A0A9J6B262_SOLCO</name>
<feature type="compositionally biased region" description="Basic and acidic residues" evidence="1">
    <location>
        <begin position="76"/>
        <end position="89"/>
    </location>
</feature>
<evidence type="ECO:0000313" key="2">
    <source>
        <dbReference type="EMBL" id="KAG5630752.1"/>
    </source>
</evidence>
<gene>
    <name evidence="2" type="ORF">H5410_002469</name>
</gene>
<sequence>MVEESTVSEPILEHKPYEKVFSDKGQRNGSRTMEESTVSEPILVKNILRKGYKDGGRVHGKGSRAVEESMVSEPILEPKPRERYSKARV</sequence>
<dbReference type="AlphaFoldDB" id="A0A9J6B262"/>
<proteinExistence type="predicted"/>
<reference evidence="2 3" key="1">
    <citation type="submission" date="2020-09" db="EMBL/GenBank/DDBJ databases">
        <title>De no assembly of potato wild relative species, Solanum commersonii.</title>
        <authorList>
            <person name="Cho K."/>
        </authorList>
    </citation>
    <scope>NUCLEOTIDE SEQUENCE [LARGE SCALE GENOMIC DNA]</scope>
    <source>
        <strain evidence="2">LZ3.2</strain>
        <tissue evidence="2">Leaf</tissue>
    </source>
</reference>
<dbReference type="EMBL" id="JACXVP010000001">
    <property type="protein sequence ID" value="KAG5630752.1"/>
    <property type="molecule type" value="Genomic_DNA"/>
</dbReference>
<comment type="caution">
    <text evidence="2">The sequence shown here is derived from an EMBL/GenBank/DDBJ whole genome shotgun (WGS) entry which is preliminary data.</text>
</comment>
<evidence type="ECO:0000313" key="3">
    <source>
        <dbReference type="Proteomes" id="UP000824120"/>
    </source>
</evidence>
<keyword evidence="3" id="KW-1185">Reference proteome</keyword>
<organism evidence="2 3">
    <name type="scientific">Solanum commersonii</name>
    <name type="common">Commerson's wild potato</name>
    <name type="synonym">Commerson's nightshade</name>
    <dbReference type="NCBI Taxonomy" id="4109"/>
    <lineage>
        <taxon>Eukaryota</taxon>
        <taxon>Viridiplantae</taxon>
        <taxon>Streptophyta</taxon>
        <taxon>Embryophyta</taxon>
        <taxon>Tracheophyta</taxon>
        <taxon>Spermatophyta</taxon>
        <taxon>Magnoliopsida</taxon>
        <taxon>eudicotyledons</taxon>
        <taxon>Gunneridae</taxon>
        <taxon>Pentapetalae</taxon>
        <taxon>asterids</taxon>
        <taxon>lamiids</taxon>
        <taxon>Solanales</taxon>
        <taxon>Solanaceae</taxon>
        <taxon>Solanoideae</taxon>
        <taxon>Solaneae</taxon>
        <taxon>Solanum</taxon>
    </lineage>
</organism>
<dbReference type="Proteomes" id="UP000824120">
    <property type="component" value="Chromosome 1"/>
</dbReference>
<feature type="region of interest" description="Disordered" evidence="1">
    <location>
        <begin position="53"/>
        <end position="89"/>
    </location>
</feature>
<accession>A0A9J6B262</accession>
<evidence type="ECO:0000256" key="1">
    <source>
        <dbReference type="SAM" id="MobiDB-lite"/>
    </source>
</evidence>